<dbReference type="Proteomes" id="UP001054945">
    <property type="component" value="Unassembled WGS sequence"/>
</dbReference>
<keyword evidence="2" id="KW-1185">Reference proteome</keyword>
<organism evidence="1 2">
    <name type="scientific">Caerostris extrusa</name>
    <name type="common">Bark spider</name>
    <name type="synonym">Caerostris bankana</name>
    <dbReference type="NCBI Taxonomy" id="172846"/>
    <lineage>
        <taxon>Eukaryota</taxon>
        <taxon>Metazoa</taxon>
        <taxon>Ecdysozoa</taxon>
        <taxon>Arthropoda</taxon>
        <taxon>Chelicerata</taxon>
        <taxon>Arachnida</taxon>
        <taxon>Araneae</taxon>
        <taxon>Araneomorphae</taxon>
        <taxon>Entelegynae</taxon>
        <taxon>Araneoidea</taxon>
        <taxon>Araneidae</taxon>
        <taxon>Caerostris</taxon>
    </lineage>
</organism>
<evidence type="ECO:0000313" key="2">
    <source>
        <dbReference type="Proteomes" id="UP001054945"/>
    </source>
</evidence>
<dbReference type="AlphaFoldDB" id="A0AAV4QL48"/>
<name>A0AAV4QL48_CAEEX</name>
<gene>
    <name evidence="1" type="ORF">CEXT_106931</name>
</gene>
<comment type="caution">
    <text evidence="1">The sequence shown here is derived from an EMBL/GenBank/DDBJ whole genome shotgun (WGS) entry which is preliminary data.</text>
</comment>
<dbReference type="EMBL" id="BPLR01006324">
    <property type="protein sequence ID" value="GIY08994.1"/>
    <property type="molecule type" value="Genomic_DNA"/>
</dbReference>
<proteinExistence type="predicted"/>
<protein>
    <submittedName>
        <fullName evidence="1">Uncharacterized protein</fullName>
    </submittedName>
</protein>
<evidence type="ECO:0000313" key="1">
    <source>
        <dbReference type="EMBL" id="GIY08994.1"/>
    </source>
</evidence>
<reference evidence="1 2" key="1">
    <citation type="submission" date="2021-06" db="EMBL/GenBank/DDBJ databases">
        <title>Caerostris extrusa draft genome.</title>
        <authorList>
            <person name="Kono N."/>
            <person name="Arakawa K."/>
        </authorList>
    </citation>
    <scope>NUCLEOTIDE SEQUENCE [LARGE SCALE GENOMIC DNA]</scope>
</reference>
<accession>A0AAV4QL48</accession>
<sequence>MPLLHLSFFRGSSNFRRNSDFRECVQLYKASISLRGTSSLPRRKQSNKVHAKMGLIPTYLSHHALLVLYVDMKAKASGCPPRN</sequence>